<evidence type="ECO:0000259" key="2">
    <source>
        <dbReference type="Pfam" id="PF01569"/>
    </source>
</evidence>
<dbReference type="InterPro" id="IPR000326">
    <property type="entry name" value="PAP2/HPO"/>
</dbReference>
<keyword evidence="1" id="KW-0812">Transmembrane</keyword>
<sequence length="193" mass="20183">MLVTAFLGVWYADRDDPGRLDRAVLGRLVEWFPGHLGVLDVLAAFGSAGPALATTAVVAGVGYLDRRWTSVLLPAIAAPAAVSVTELLKPVIGRTINAYWALPSGHTTAIVSLLVAALLVARRNRRRARFVGMLVVVLLAFGLVGMVLGLVRLGLHYATDIVAGGCVGTAAVLLVARGLDALDRPEPGASSLR</sequence>
<evidence type="ECO:0000256" key="1">
    <source>
        <dbReference type="SAM" id="Phobius"/>
    </source>
</evidence>
<comment type="caution">
    <text evidence="3">The sequence shown here is derived from an EMBL/GenBank/DDBJ whole genome shotgun (WGS) entry which is preliminary data.</text>
</comment>
<keyword evidence="1" id="KW-1133">Transmembrane helix</keyword>
<reference evidence="4" key="1">
    <citation type="journal article" date="2019" name="Int. J. Syst. Evol. Microbiol.">
        <title>The Global Catalogue of Microorganisms (GCM) 10K type strain sequencing project: providing services to taxonomists for standard genome sequencing and annotation.</title>
        <authorList>
            <consortium name="The Broad Institute Genomics Platform"/>
            <consortium name="The Broad Institute Genome Sequencing Center for Infectious Disease"/>
            <person name="Wu L."/>
            <person name="Ma J."/>
        </authorList>
    </citation>
    <scope>NUCLEOTIDE SEQUENCE [LARGE SCALE GENOMIC DNA]</scope>
    <source>
        <strain evidence="4">CCUG 56401</strain>
    </source>
</reference>
<dbReference type="Pfam" id="PF01569">
    <property type="entry name" value="PAP2"/>
    <property type="match status" value="1"/>
</dbReference>
<keyword evidence="4" id="KW-1185">Reference proteome</keyword>
<dbReference type="Proteomes" id="UP001597018">
    <property type="component" value="Unassembled WGS sequence"/>
</dbReference>
<feature type="transmembrane region" description="Helical" evidence="1">
    <location>
        <begin position="98"/>
        <end position="121"/>
    </location>
</feature>
<evidence type="ECO:0000313" key="4">
    <source>
        <dbReference type="Proteomes" id="UP001597018"/>
    </source>
</evidence>
<feature type="transmembrane region" description="Helical" evidence="1">
    <location>
        <begin position="130"/>
        <end position="151"/>
    </location>
</feature>
<protein>
    <submittedName>
        <fullName evidence="3">Phosphatase PAP2 family protein</fullName>
    </submittedName>
</protein>
<dbReference type="RefSeq" id="WP_345600895.1">
    <property type="nucleotide sequence ID" value="NZ_BAABLT010000020.1"/>
</dbReference>
<feature type="transmembrane region" description="Helical" evidence="1">
    <location>
        <begin position="71"/>
        <end position="92"/>
    </location>
</feature>
<feature type="transmembrane region" description="Helical" evidence="1">
    <location>
        <begin position="38"/>
        <end position="64"/>
    </location>
</feature>
<dbReference type="InterPro" id="IPR036938">
    <property type="entry name" value="PAP2/HPO_sf"/>
</dbReference>
<keyword evidence="1" id="KW-0472">Membrane</keyword>
<dbReference type="EMBL" id="JBHTIW010000005">
    <property type="protein sequence ID" value="MFD0920075.1"/>
    <property type="molecule type" value="Genomic_DNA"/>
</dbReference>
<proteinExistence type="predicted"/>
<organism evidence="3 4">
    <name type="scientific">Saccharopolyspora rosea</name>
    <dbReference type="NCBI Taxonomy" id="524884"/>
    <lineage>
        <taxon>Bacteria</taxon>
        <taxon>Bacillati</taxon>
        <taxon>Actinomycetota</taxon>
        <taxon>Actinomycetes</taxon>
        <taxon>Pseudonocardiales</taxon>
        <taxon>Pseudonocardiaceae</taxon>
        <taxon>Saccharopolyspora</taxon>
    </lineage>
</organism>
<feature type="domain" description="Phosphatidic acid phosphatase type 2/haloperoxidase" evidence="2">
    <location>
        <begin position="99"/>
        <end position="178"/>
    </location>
</feature>
<dbReference type="SUPFAM" id="SSF48317">
    <property type="entry name" value="Acid phosphatase/Vanadium-dependent haloperoxidase"/>
    <property type="match status" value="1"/>
</dbReference>
<name>A0ABW3FTA7_9PSEU</name>
<accession>A0ABW3FTA7</accession>
<evidence type="ECO:0000313" key="3">
    <source>
        <dbReference type="EMBL" id="MFD0920075.1"/>
    </source>
</evidence>
<dbReference type="Gene3D" id="1.20.144.10">
    <property type="entry name" value="Phosphatidic acid phosphatase type 2/haloperoxidase"/>
    <property type="match status" value="1"/>
</dbReference>
<feature type="transmembrane region" description="Helical" evidence="1">
    <location>
        <begin position="157"/>
        <end position="176"/>
    </location>
</feature>
<gene>
    <name evidence="3" type="ORF">ACFQ16_10010</name>
</gene>